<dbReference type="Proteomes" id="UP000051036">
    <property type="component" value="Unassembled WGS sequence"/>
</dbReference>
<evidence type="ECO:0000256" key="7">
    <source>
        <dbReference type="ARBA" id="ARBA00051712"/>
    </source>
</evidence>
<keyword evidence="11" id="KW-1185">Reference proteome</keyword>
<dbReference type="GO" id="GO:0005829">
    <property type="term" value="C:cytosol"/>
    <property type="evidence" value="ECO:0007669"/>
    <property type="project" value="TreeGrafter"/>
</dbReference>
<reference evidence="10 11" key="1">
    <citation type="journal article" date="2015" name="Genome Announc.">
        <title>Expanding the biotechnology potential of lactobacilli through comparative genomics of 213 strains and associated genera.</title>
        <authorList>
            <person name="Sun Z."/>
            <person name="Harris H.M."/>
            <person name="McCann A."/>
            <person name="Guo C."/>
            <person name="Argimon S."/>
            <person name="Zhang W."/>
            <person name="Yang X."/>
            <person name="Jeffery I.B."/>
            <person name="Cooney J.C."/>
            <person name="Kagawa T.F."/>
            <person name="Liu W."/>
            <person name="Song Y."/>
            <person name="Salvetti E."/>
            <person name="Wrobel A."/>
            <person name="Rasinkangas P."/>
            <person name="Parkhill J."/>
            <person name="Rea M.C."/>
            <person name="O'Sullivan O."/>
            <person name="Ritari J."/>
            <person name="Douillard F.P."/>
            <person name="Paul Ross R."/>
            <person name="Yang R."/>
            <person name="Briner A.E."/>
            <person name="Felis G.E."/>
            <person name="de Vos W.M."/>
            <person name="Barrangou R."/>
            <person name="Klaenhammer T.R."/>
            <person name="Caufield P.W."/>
            <person name="Cui Y."/>
            <person name="Zhang H."/>
            <person name="O'Toole P.W."/>
        </authorList>
    </citation>
    <scope>NUCLEOTIDE SEQUENCE [LARGE SCALE GENOMIC DNA]</scope>
    <source>
        <strain evidence="10 11">DSM 16043</strain>
    </source>
</reference>
<gene>
    <name evidence="8" type="primary">dapF</name>
    <name evidence="10" type="ORF">FC46_GL000919</name>
</gene>
<dbReference type="HAMAP" id="MF_00197">
    <property type="entry name" value="DAP_epimerase"/>
    <property type="match status" value="1"/>
</dbReference>
<feature type="binding site" evidence="8">
    <location>
        <position position="71"/>
    </location>
    <ligand>
        <name>substrate</name>
    </ligand>
</feature>
<feature type="binding site" evidence="8">
    <location>
        <begin position="233"/>
        <end position="234"/>
    </location>
    <ligand>
        <name>substrate</name>
    </ligand>
</feature>
<comment type="function">
    <text evidence="8">Catalyzes the stereoinversion of LL-2,6-diaminopimelate (L,L-DAP) to meso-diaminopimelate (meso-DAP), a precursor of L-lysine and an essential component of the bacterial peptidoglycan.</text>
</comment>
<feature type="active site" evidence="9">
    <location>
        <position position="80"/>
    </location>
</feature>
<dbReference type="SUPFAM" id="SSF54506">
    <property type="entry name" value="Diaminopimelate epimerase-like"/>
    <property type="match status" value="2"/>
</dbReference>
<comment type="subcellular location">
    <subcellularLocation>
        <location evidence="8">Cytoplasm</location>
    </subcellularLocation>
</comment>
<feature type="binding site" evidence="8">
    <location>
        <begin position="223"/>
        <end position="224"/>
    </location>
    <ligand>
        <name>substrate</name>
    </ligand>
</feature>
<keyword evidence="6 8" id="KW-0413">Isomerase</keyword>
<organism evidence="10 11">
    <name type="scientific">Lactobacillus kalixensis DSM 16043</name>
    <dbReference type="NCBI Taxonomy" id="1423763"/>
    <lineage>
        <taxon>Bacteria</taxon>
        <taxon>Bacillati</taxon>
        <taxon>Bacillota</taxon>
        <taxon>Bacilli</taxon>
        <taxon>Lactobacillales</taxon>
        <taxon>Lactobacillaceae</taxon>
        <taxon>Lactobacillus</taxon>
    </lineage>
</organism>
<comment type="caution">
    <text evidence="10">The sequence shown here is derived from an EMBL/GenBank/DDBJ whole genome shotgun (WGS) entry which is preliminary data.</text>
</comment>
<evidence type="ECO:0000256" key="5">
    <source>
        <dbReference type="ARBA" id="ARBA00023154"/>
    </source>
</evidence>
<comment type="similarity">
    <text evidence="2 8">Belongs to the diaminopimelate epimerase family.</text>
</comment>
<dbReference type="PROSITE" id="PS01326">
    <property type="entry name" value="DAP_EPIMERASE"/>
    <property type="match status" value="1"/>
</dbReference>
<comment type="catalytic activity">
    <reaction evidence="7 8">
        <text>(2S,6S)-2,6-diaminopimelate = meso-2,6-diaminopimelate</text>
        <dbReference type="Rhea" id="RHEA:15393"/>
        <dbReference type="ChEBI" id="CHEBI:57609"/>
        <dbReference type="ChEBI" id="CHEBI:57791"/>
        <dbReference type="EC" id="5.1.1.7"/>
    </reaction>
</comment>
<evidence type="ECO:0000256" key="9">
    <source>
        <dbReference type="PROSITE-ProRule" id="PRU10125"/>
    </source>
</evidence>
<keyword evidence="5 8" id="KW-0457">Lysine biosynthesis</keyword>
<dbReference type="AlphaFoldDB" id="A0A0R1UIT8"/>
<dbReference type="OrthoDB" id="9805408at2"/>
<dbReference type="Gene3D" id="3.10.310.10">
    <property type="entry name" value="Diaminopimelate Epimerase, Chain A, domain 1"/>
    <property type="match status" value="2"/>
</dbReference>
<dbReference type="InterPro" id="IPR001653">
    <property type="entry name" value="DAP_epimerase_DapF"/>
</dbReference>
<feature type="binding site" evidence="8">
    <location>
        <position position="12"/>
    </location>
    <ligand>
        <name>substrate</name>
    </ligand>
</feature>
<feature type="active site" description="Proton acceptor" evidence="8">
    <location>
        <position position="232"/>
    </location>
</feature>
<evidence type="ECO:0000256" key="2">
    <source>
        <dbReference type="ARBA" id="ARBA00010219"/>
    </source>
</evidence>
<comment type="subunit">
    <text evidence="8">Homodimer.</text>
</comment>
<dbReference type="InterPro" id="IPR018510">
    <property type="entry name" value="DAP_epimerase_AS"/>
</dbReference>
<feature type="binding site" evidence="8">
    <location>
        <position position="205"/>
    </location>
    <ligand>
        <name>substrate</name>
    </ligand>
</feature>
<evidence type="ECO:0000313" key="11">
    <source>
        <dbReference type="Proteomes" id="UP000051036"/>
    </source>
</evidence>
<dbReference type="PANTHER" id="PTHR31689:SF0">
    <property type="entry name" value="DIAMINOPIMELATE EPIMERASE"/>
    <property type="match status" value="1"/>
</dbReference>
<feature type="active site" description="Proton donor" evidence="8">
    <location>
        <position position="80"/>
    </location>
</feature>
<evidence type="ECO:0000256" key="3">
    <source>
        <dbReference type="ARBA" id="ARBA00013080"/>
    </source>
</evidence>
<dbReference type="UniPathway" id="UPA00034">
    <property type="reaction ID" value="UER00025"/>
</dbReference>
<evidence type="ECO:0000313" key="10">
    <source>
        <dbReference type="EMBL" id="KRL89259.1"/>
    </source>
</evidence>
<feature type="site" description="Could be important to modulate the pK values of the two catalytic cysteine residues" evidence="8">
    <location>
        <position position="223"/>
    </location>
</feature>
<name>A0A0R1UIT8_9LACO</name>
<dbReference type="EMBL" id="AZFM01000027">
    <property type="protein sequence ID" value="KRL89259.1"/>
    <property type="molecule type" value="Genomic_DNA"/>
</dbReference>
<dbReference type="PANTHER" id="PTHR31689">
    <property type="entry name" value="DIAMINOPIMELATE EPIMERASE, CHLOROPLASTIC"/>
    <property type="match status" value="1"/>
</dbReference>
<accession>A0A0R1UIT8</accession>
<dbReference type="STRING" id="1423763.FC46_GL000919"/>
<feature type="site" description="Could be important to modulate the pK values of the two catalytic cysteine residues" evidence="8">
    <location>
        <position position="171"/>
    </location>
</feature>
<evidence type="ECO:0000256" key="1">
    <source>
        <dbReference type="ARBA" id="ARBA00005196"/>
    </source>
</evidence>
<comment type="pathway">
    <text evidence="1 8">Amino-acid biosynthesis; L-lysine biosynthesis via DAP pathway; DL-2,6-diaminopimelate from LL-2,6-diaminopimelate: step 1/1.</text>
</comment>
<dbReference type="EC" id="5.1.1.7" evidence="3 8"/>
<dbReference type="NCBIfam" id="TIGR00652">
    <property type="entry name" value="DapF"/>
    <property type="match status" value="1"/>
</dbReference>
<dbReference type="Pfam" id="PF01678">
    <property type="entry name" value="DAP_epimerase"/>
    <property type="match status" value="2"/>
</dbReference>
<dbReference type="RefSeq" id="WP_057799409.1">
    <property type="nucleotide sequence ID" value="NZ_AZFM01000027.1"/>
</dbReference>
<evidence type="ECO:0000256" key="8">
    <source>
        <dbReference type="HAMAP-Rule" id="MF_00197"/>
    </source>
</evidence>
<proteinExistence type="inferred from homology"/>
<dbReference type="GO" id="GO:0008837">
    <property type="term" value="F:diaminopimelate epimerase activity"/>
    <property type="evidence" value="ECO:0007669"/>
    <property type="project" value="UniProtKB-UniRule"/>
</dbReference>
<protein>
    <recommendedName>
        <fullName evidence="3 8">Diaminopimelate epimerase</fullName>
        <shortName evidence="8">DAP epimerase</shortName>
        <ecNumber evidence="3 8">5.1.1.7</ecNumber>
    </recommendedName>
    <alternativeName>
        <fullName evidence="8">PLP-independent amino acid racemase</fullName>
    </alternativeName>
</protein>
<comment type="caution">
    <text evidence="8">Lacks conserved residue(s) required for the propagation of feature annotation.</text>
</comment>
<keyword evidence="8" id="KW-0963">Cytoplasm</keyword>
<dbReference type="PATRIC" id="fig|1423763.3.peg.934"/>
<keyword evidence="4 8" id="KW-0028">Amino-acid biosynthesis</keyword>
<feature type="binding site" evidence="8">
    <location>
        <begin position="81"/>
        <end position="82"/>
    </location>
    <ligand>
        <name>substrate</name>
    </ligand>
</feature>
<dbReference type="GO" id="GO:0009089">
    <property type="term" value="P:lysine biosynthetic process via diaminopimelate"/>
    <property type="evidence" value="ECO:0007669"/>
    <property type="project" value="UniProtKB-UniRule"/>
</dbReference>
<sequence>MTQLFKVHGSQNEFFILDQTELTRPMSNNELVTFTKKITDKKTGLLGGADGVLVVDTPTRPEDLAKMRVINKDGSEASMCGNGLRTVARYVYEKYHKDNFFVDTMNANLQVQKRDNFTEKVPAFAVEISPVSFDPHNVGFDKLGRQRIIDDYLPEIYPSLRFTSVAVPNPHLISFVDKETIEGTALGEIGQRLNDTNPYFYNGVNVNFAQIIEKNKIFVRTFERGVGYTNACGTGMSATSLALCLTHPDVAKFEEELTVYNPGGLVKTIVHWQDNHYHIDLIGNATFTHELELSEDDLHHQNFDNISVQETGEQAAYEEFVASLPHFNNLTVY</sequence>
<feature type="binding site" evidence="8">
    <location>
        <position position="169"/>
    </location>
    <ligand>
        <name>substrate</name>
    </ligand>
</feature>
<evidence type="ECO:0000256" key="6">
    <source>
        <dbReference type="ARBA" id="ARBA00023235"/>
    </source>
</evidence>
<evidence type="ECO:0000256" key="4">
    <source>
        <dbReference type="ARBA" id="ARBA00022605"/>
    </source>
</evidence>